<feature type="domain" description="HTH myb-type" evidence="4">
    <location>
        <begin position="159"/>
        <end position="209"/>
    </location>
</feature>
<dbReference type="InterPro" id="IPR050560">
    <property type="entry name" value="MYB_TF"/>
</dbReference>
<feature type="domain" description="Myb-like" evidence="3">
    <location>
        <begin position="155"/>
        <end position="201"/>
    </location>
</feature>
<dbReference type="GO" id="GO:0005634">
    <property type="term" value="C:nucleus"/>
    <property type="evidence" value="ECO:0007669"/>
    <property type="project" value="TreeGrafter"/>
</dbReference>
<name>A0A8T0MH11_PANVG</name>
<keyword evidence="1" id="KW-0677">Repeat</keyword>
<dbReference type="Pfam" id="PF13921">
    <property type="entry name" value="Myb_DNA-bind_6"/>
    <property type="match status" value="1"/>
</dbReference>
<feature type="domain" description="HTH myb-type" evidence="4">
    <location>
        <begin position="109"/>
        <end position="158"/>
    </location>
</feature>
<feature type="domain" description="Myb-like" evidence="3">
    <location>
        <begin position="110"/>
        <end position="154"/>
    </location>
</feature>
<evidence type="ECO:0000313" key="5">
    <source>
        <dbReference type="EMBL" id="KAG2536651.1"/>
    </source>
</evidence>
<evidence type="ECO:0000256" key="2">
    <source>
        <dbReference type="ARBA" id="ARBA00023125"/>
    </source>
</evidence>
<evidence type="ECO:0000256" key="1">
    <source>
        <dbReference type="ARBA" id="ARBA00022737"/>
    </source>
</evidence>
<dbReference type="CDD" id="cd00167">
    <property type="entry name" value="SANT"/>
    <property type="match status" value="2"/>
</dbReference>
<evidence type="ECO:0000259" key="3">
    <source>
        <dbReference type="PROSITE" id="PS50090"/>
    </source>
</evidence>
<dbReference type="PROSITE" id="PS50090">
    <property type="entry name" value="MYB_LIKE"/>
    <property type="match status" value="2"/>
</dbReference>
<evidence type="ECO:0000259" key="4">
    <source>
        <dbReference type="PROSITE" id="PS51294"/>
    </source>
</evidence>
<dbReference type="Gene3D" id="1.10.10.60">
    <property type="entry name" value="Homeodomain-like"/>
    <property type="match status" value="2"/>
</dbReference>
<dbReference type="Proteomes" id="UP000823388">
    <property type="component" value="Chromosome 9N"/>
</dbReference>
<keyword evidence="6" id="KW-1185">Reference proteome</keyword>
<dbReference type="InterPro" id="IPR017930">
    <property type="entry name" value="Myb_dom"/>
</dbReference>
<dbReference type="InterPro" id="IPR001005">
    <property type="entry name" value="SANT/Myb"/>
</dbReference>
<gene>
    <name evidence="5" type="ORF">PVAP13_9NG210900</name>
</gene>
<protein>
    <submittedName>
        <fullName evidence="5">Uncharacterized protein</fullName>
    </submittedName>
</protein>
<dbReference type="SMART" id="SM00717">
    <property type="entry name" value="SANT"/>
    <property type="match status" value="2"/>
</dbReference>
<dbReference type="PROSITE" id="PS51294">
    <property type="entry name" value="HTH_MYB"/>
    <property type="match status" value="2"/>
</dbReference>
<dbReference type="PANTHER" id="PTHR45614">
    <property type="entry name" value="MYB PROTEIN-RELATED"/>
    <property type="match status" value="1"/>
</dbReference>
<dbReference type="AlphaFoldDB" id="A0A8T0MH11"/>
<comment type="caution">
    <text evidence="5">The sequence shown here is derived from an EMBL/GenBank/DDBJ whole genome shotgun (WGS) entry which is preliminary data.</text>
</comment>
<reference evidence="5" key="1">
    <citation type="submission" date="2020-05" db="EMBL/GenBank/DDBJ databases">
        <title>WGS assembly of Panicum virgatum.</title>
        <authorList>
            <person name="Lovell J.T."/>
            <person name="Jenkins J."/>
            <person name="Shu S."/>
            <person name="Juenger T.E."/>
            <person name="Schmutz J."/>
        </authorList>
    </citation>
    <scope>NUCLEOTIDE SEQUENCE</scope>
    <source>
        <strain evidence="5">AP13</strain>
    </source>
</reference>
<dbReference type="GO" id="GO:0000981">
    <property type="term" value="F:DNA-binding transcription factor activity, RNA polymerase II-specific"/>
    <property type="evidence" value="ECO:0007669"/>
    <property type="project" value="TreeGrafter"/>
</dbReference>
<proteinExistence type="predicted"/>
<dbReference type="InterPro" id="IPR009057">
    <property type="entry name" value="Homeodomain-like_sf"/>
</dbReference>
<dbReference type="PANTHER" id="PTHR45614:SF232">
    <property type="entry name" value="TRANSCRIPTION FACTOR MYB3R-2"/>
    <property type="match status" value="1"/>
</dbReference>
<dbReference type="EMBL" id="CM029054">
    <property type="protein sequence ID" value="KAG2536651.1"/>
    <property type="molecule type" value="Genomic_DNA"/>
</dbReference>
<organism evidence="5 6">
    <name type="scientific">Panicum virgatum</name>
    <name type="common">Blackwell switchgrass</name>
    <dbReference type="NCBI Taxonomy" id="38727"/>
    <lineage>
        <taxon>Eukaryota</taxon>
        <taxon>Viridiplantae</taxon>
        <taxon>Streptophyta</taxon>
        <taxon>Embryophyta</taxon>
        <taxon>Tracheophyta</taxon>
        <taxon>Spermatophyta</taxon>
        <taxon>Magnoliopsida</taxon>
        <taxon>Liliopsida</taxon>
        <taxon>Poales</taxon>
        <taxon>Poaceae</taxon>
        <taxon>PACMAD clade</taxon>
        <taxon>Panicoideae</taxon>
        <taxon>Panicodae</taxon>
        <taxon>Paniceae</taxon>
        <taxon>Panicinae</taxon>
        <taxon>Panicum</taxon>
        <taxon>Panicum sect. Hiantes</taxon>
    </lineage>
</organism>
<dbReference type="SUPFAM" id="SSF46689">
    <property type="entry name" value="Homeodomain-like"/>
    <property type="match status" value="1"/>
</dbReference>
<dbReference type="FunFam" id="1.10.10.60:FF:000010">
    <property type="entry name" value="Transcriptional activator Myb isoform A"/>
    <property type="match status" value="1"/>
</dbReference>
<dbReference type="GO" id="GO:0000978">
    <property type="term" value="F:RNA polymerase II cis-regulatory region sequence-specific DNA binding"/>
    <property type="evidence" value="ECO:0007669"/>
    <property type="project" value="TreeGrafter"/>
</dbReference>
<evidence type="ECO:0000313" key="6">
    <source>
        <dbReference type="Proteomes" id="UP000823388"/>
    </source>
</evidence>
<keyword evidence="2" id="KW-0238">DNA-binding</keyword>
<accession>A0A8T0MH11</accession>
<sequence>MAVHLGEKRSMFHKMFEKRYKYALGQQDVGTMHGVLAHEAVGQATNFGVSDYGTHWQGASGFIGRGGDPIQEAPIGEYHGQMIGSMALQNEAGKAYAEASFVVNNATGRKWTYEDDKKLRELMERHGNKAWSIIAREFPGRTGKQCRERWINNLDPKIKTTAWTETELLLLVECHKKLGKKWSKMARRIPGRSENSIKNQWYAAERSLKAKRKNRKGDARPGIIEDYMRSLKGKGKNKVKKVTMPFPGSNFAASPQVLESGDKPLPPPSLSAPFLGLNINVGDHFALEAMYDDPVFTGKHQPFAYPQDQESGYLSSPYELAPGNPFAEDRQAGGYYNQLQFHQLPTSVQQEQAFSNYRVAEDTNQVFAGRYYREAMAAAAAATTPAGSADIVAKRLAMLAIADEGPSLNSPPAGGCF</sequence>